<dbReference type="OrthoDB" id="4401005at2"/>
<proteinExistence type="predicted"/>
<keyword evidence="2" id="KW-1133">Transmembrane helix</keyword>
<organism evidence="4 5">
    <name type="scientific">Actinotalea ferrariae CF5-4</name>
    <dbReference type="NCBI Taxonomy" id="948458"/>
    <lineage>
        <taxon>Bacteria</taxon>
        <taxon>Bacillati</taxon>
        <taxon>Actinomycetota</taxon>
        <taxon>Actinomycetes</taxon>
        <taxon>Micrococcales</taxon>
        <taxon>Cellulomonadaceae</taxon>
        <taxon>Actinotalea</taxon>
    </lineage>
</organism>
<feature type="compositionally biased region" description="Low complexity" evidence="1">
    <location>
        <begin position="200"/>
        <end position="209"/>
    </location>
</feature>
<protein>
    <submittedName>
        <fullName evidence="4">Uncharacterized protein</fullName>
    </submittedName>
</protein>
<feature type="signal peptide" evidence="3">
    <location>
        <begin position="1"/>
        <end position="39"/>
    </location>
</feature>
<feature type="transmembrane region" description="Helical" evidence="2">
    <location>
        <begin position="238"/>
        <end position="259"/>
    </location>
</feature>
<feature type="chain" id="PRO_5039670235" evidence="3">
    <location>
        <begin position="40"/>
        <end position="274"/>
    </location>
</feature>
<evidence type="ECO:0000256" key="1">
    <source>
        <dbReference type="SAM" id="MobiDB-lite"/>
    </source>
</evidence>
<evidence type="ECO:0000256" key="2">
    <source>
        <dbReference type="SAM" id="Phobius"/>
    </source>
</evidence>
<keyword evidence="2" id="KW-0472">Membrane</keyword>
<feature type="region of interest" description="Disordered" evidence="1">
    <location>
        <begin position="1"/>
        <end position="21"/>
    </location>
</feature>
<keyword evidence="5" id="KW-1185">Reference proteome</keyword>
<keyword evidence="2" id="KW-0812">Transmembrane</keyword>
<evidence type="ECO:0000313" key="5">
    <source>
        <dbReference type="Proteomes" id="UP000019753"/>
    </source>
</evidence>
<dbReference type="RefSeq" id="WP_052023167.1">
    <property type="nucleotide sequence ID" value="NZ_AXCW01000282.1"/>
</dbReference>
<keyword evidence="3" id="KW-0732">Signal</keyword>
<feature type="region of interest" description="Disordered" evidence="1">
    <location>
        <begin position="200"/>
        <end position="224"/>
    </location>
</feature>
<sequence>MLRTTHRHPTVPGPVAGPRHRVRRAARRTLALAAVTVLAAPGAALLAAPAAAAPAAAPAAVTTGMSTGVTTAAVDGACTDAAGVTVVVDSTALGGGVEVGCAPEGGVTGTEALLAAGFTEVRDPGGFICAIDGLPDPCPTEFTGSYWSYWSAEAGADAWVTYQEGSDTAVTVPGAVEGWRYGDGSEGPAVALPIVAATEPAAEGTPAEEGGSEEETPDAATQDDAAAVVSDDEAQGPAVPLLVGLGLLAALAVAAVVVARRRSVPDADATDTRS</sequence>
<name>A0A021VM23_9CELL</name>
<reference evidence="4 5" key="1">
    <citation type="submission" date="2014-01" db="EMBL/GenBank/DDBJ databases">
        <title>Actinotalea ferrariae CF5-4.</title>
        <authorList>
            <person name="Chen F."/>
            <person name="Li Y."/>
            <person name="Wang G."/>
        </authorList>
    </citation>
    <scope>NUCLEOTIDE SEQUENCE [LARGE SCALE GENOMIC DNA]</scope>
    <source>
        <strain evidence="4 5">CF5-4</strain>
    </source>
</reference>
<dbReference type="AlphaFoldDB" id="A0A021VM23"/>
<evidence type="ECO:0000256" key="3">
    <source>
        <dbReference type="SAM" id="SignalP"/>
    </source>
</evidence>
<accession>A0A021VM23</accession>
<dbReference type="EMBL" id="AXCW01000282">
    <property type="protein sequence ID" value="EYR62264.1"/>
    <property type="molecule type" value="Genomic_DNA"/>
</dbReference>
<evidence type="ECO:0000313" key="4">
    <source>
        <dbReference type="EMBL" id="EYR62264.1"/>
    </source>
</evidence>
<gene>
    <name evidence="4" type="ORF">N866_10030</name>
</gene>
<comment type="caution">
    <text evidence="4">The sequence shown here is derived from an EMBL/GenBank/DDBJ whole genome shotgun (WGS) entry which is preliminary data.</text>
</comment>
<dbReference type="Proteomes" id="UP000019753">
    <property type="component" value="Unassembled WGS sequence"/>
</dbReference>